<accession>A0A9W9LLE8</accession>
<dbReference type="Proteomes" id="UP001146351">
    <property type="component" value="Unassembled WGS sequence"/>
</dbReference>
<comment type="caution">
    <text evidence="2">The sequence shown here is derived from an EMBL/GenBank/DDBJ whole genome shotgun (WGS) entry which is preliminary data.</text>
</comment>
<reference evidence="2" key="1">
    <citation type="submission" date="2022-11" db="EMBL/GenBank/DDBJ databases">
        <authorList>
            <person name="Petersen C."/>
        </authorList>
    </citation>
    <scope>NUCLEOTIDE SEQUENCE</scope>
    <source>
        <strain evidence="2">IBT 21917</strain>
    </source>
</reference>
<evidence type="ECO:0000313" key="2">
    <source>
        <dbReference type="EMBL" id="KAJ5161326.1"/>
    </source>
</evidence>
<evidence type="ECO:0000256" key="1">
    <source>
        <dbReference type="SAM" id="MobiDB-lite"/>
    </source>
</evidence>
<feature type="compositionally biased region" description="Acidic residues" evidence="1">
    <location>
        <begin position="290"/>
        <end position="307"/>
    </location>
</feature>
<evidence type="ECO:0000313" key="3">
    <source>
        <dbReference type="Proteomes" id="UP001146351"/>
    </source>
</evidence>
<gene>
    <name evidence="2" type="ORF">N7492_006718</name>
</gene>
<sequence length="361" mass="40484">MSNSGIPKQQPISPPRQQYQTPGADQQQPDVFQAEQLRQPTPPASPVFILRETKHASAFNWDRPSVVPDVDIQVVREDFRGNVMTLRLSDLLANRDDPVNRSANGDWVNAAAVDLGILINYLERGHCFLTGEQLWWSNYPLARRLAMDLDIQAGEILNSQSNFASTVERSIALIYPGLRFPSLDPYEQGAWSPLTGLGFSIILRPANAIRPNPLGPHRPGAVPNPDPLELYSPPSAQERARSPSPWEQMPATPESHEPVTDSRRPRTEEDDFTPPPTQKRRKEVYQPDSADVETVFDETDFSDDETCYLDQDTPMPRPKFLSGLSLGRPTWTLVHRKKAPACKGPNTMKESPHTPLTEISR</sequence>
<feature type="region of interest" description="Disordered" evidence="1">
    <location>
        <begin position="1"/>
        <end position="37"/>
    </location>
</feature>
<reference evidence="2" key="2">
    <citation type="journal article" date="2023" name="IMA Fungus">
        <title>Comparative genomic study of the Penicillium genus elucidates a diverse pangenome and 15 lateral gene transfer events.</title>
        <authorList>
            <person name="Petersen C."/>
            <person name="Sorensen T."/>
            <person name="Nielsen M.R."/>
            <person name="Sondergaard T.E."/>
            <person name="Sorensen J.L."/>
            <person name="Fitzpatrick D.A."/>
            <person name="Frisvad J.C."/>
            <person name="Nielsen K.L."/>
        </authorList>
    </citation>
    <scope>NUCLEOTIDE SEQUENCE</scope>
    <source>
        <strain evidence="2">IBT 21917</strain>
    </source>
</reference>
<name>A0A9W9LLE8_9EURO</name>
<feature type="compositionally biased region" description="Polar residues" evidence="1">
    <location>
        <begin position="1"/>
        <end position="30"/>
    </location>
</feature>
<dbReference type="OrthoDB" id="4352890at2759"/>
<dbReference type="EMBL" id="JAPQKO010000005">
    <property type="protein sequence ID" value="KAJ5161326.1"/>
    <property type="molecule type" value="Genomic_DNA"/>
</dbReference>
<feature type="region of interest" description="Disordered" evidence="1">
    <location>
        <begin position="212"/>
        <end position="325"/>
    </location>
</feature>
<organism evidence="2 3">
    <name type="scientific">Penicillium capsulatum</name>
    <dbReference type="NCBI Taxonomy" id="69766"/>
    <lineage>
        <taxon>Eukaryota</taxon>
        <taxon>Fungi</taxon>
        <taxon>Dikarya</taxon>
        <taxon>Ascomycota</taxon>
        <taxon>Pezizomycotina</taxon>
        <taxon>Eurotiomycetes</taxon>
        <taxon>Eurotiomycetidae</taxon>
        <taxon>Eurotiales</taxon>
        <taxon>Aspergillaceae</taxon>
        <taxon>Penicillium</taxon>
    </lineage>
</organism>
<dbReference type="AlphaFoldDB" id="A0A9W9LLE8"/>
<feature type="compositionally biased region" description="Basic and acidic residues" evidence="1">
    <location>
        <begin position="254"/>
        <end position="267"/>
    </location>
</feature>
<proteinExistence type="predicted"/>
<feature type="region of interest" description="Disordered" evidence="1">
    <location>
        <begin position="337"/>
        <end position="361"/>
    </location>
</feature>
<keyword evidence="3" id="KW-1185">Reference proteome</keyword>
<protein>
    <submittedName>
        <fullName evidence="2">Uncharacterized protein</fullName>
    </submittedName>
</protein>